<proteinExistence type="predicted"/>
<organism evidence="4">
    <name type="scientific">Echinostoma caproni</name>
    <dbReference type="NCBI Taxonomy" id="27848"/>
    <lineage>
        <taxon>Eukaryota</taxon>
        <taxon>Metazoa</taxon>
        <taxon>Spiralia</taxon>
        <taxon>Lophotrochozoa</taxon>
        <taxon>Platyhelminthes</taxon>
        <taxon>Trematoda</taxon>
        <taxon>Digenea</taxon>
        <taxon>Plagiorchiida</taxon>
        <taxon>Echinostomata</taxon>
        <taxon>Echinostomatoidea</taxon>
        <taxon>Echinostomatidae</taxon>
        <taxon>Echinostoma</taxon>
    </lineage>
</organism>
<evidence type="ECO:0000313" key="4">
    <source>
        <dbReference type="WBParaSite" id="ECPE_0001628601-mRNA-1"/>
    </source>
</evidence>
<keyword evidence="3" id="KW-1185">Reference proteome</keyword>
<evidence type="ECO:0000313" key="3">
    <source>
        <dbReference type="Proteomes" id="UP000272942"/>
    </source>
</evidence>
<reference evidence="2 3" key="2">
    <citation type="submission" date="2018-11" db="EMBL/GenBank/DDBJ databases">
        <authorList>
            <consortium name="Pathogen Informatics"/>
        </authorList>
    </citation>
    <scope>NUCLEOTIDE SEQUENCE [LARGE SCALE GENOMIC DNA]</scope>
    <source>
        <strain evidence="2 3">Egypt</strain>
    </source>
</reference>
<sequence>MDQKLQTRATVNLTRPDIEKIPQISSPQKGKNLIFAPLVASTPDASFADITADEPTIVGILNRKVLSPMKPAHAPAKTRIVIKCRHVAPRAKAKTGPPLSPTKQSETPENWQTNPACTQHGRKTHDTTLKEASTGATTLSEQKGRNTTQNSSKSPPFY</sequence>
<reference evidence="4" key="1">
    <citation type="submission" date="2016-06" db="UniProtKB">
        <authorList>
            <consortium name="WormBaseParasite"/>
        </authorList>
    </citation>
    <scope>IDENTIFICATION</scope>
</reference>
<evidence type="ECO:0000256" key="1">
    <source>
        <dbReference type="SAM" id="MobiDB-lite"/>
    </source>
</evidence>
<dbReference type="WBParaSite" id="ECPE_0001628601-mRNA-1">
    <property type="protein sequence ID" value="ECPE_0001628601-mRNA-1"/>
    <property type="gene ID" value="ECPE_0001628601"/>
</dbReference>
<dbReference type="Proteomes" id="UP000272942">
    <property type="component" value="Unassembled WGS sequence"/>
</dbReference>
<dbReference type="AlphaFoldDB" id="A0A183BAK8"/>
<gene>
    <name evidence="2" type="ORF">ECPE_LOCUS16243</name>
</gene>
<accession>A0A183BAK8</accession>
<feature type="compositionally biased region" description="Polar residues" evidence="1">
    <location>
        <begin position="101"/>
        <end position="117"/>
    </location>
</feature>
<name>A0A183BAK8_9TREM</name>
<protein>
    <submittedName>
        <fullName evidence="2 4">Uncharacterized protein</fullName>
    </submittedName>
</protein>
<evidence type="ECO:0000313" key="2">
    <source>
        <dbReference type="EMBL" id="VDP93515.1"/>
    </source>
</evidence>
<dbReference type="EMBL" id="UZAN01063542">
    <property type="protein sequence ID" value="VDP93515.1"/>
    <property type="molecule type" value="Genomic_DNA"/>
</dbReference>
<feature type="compositionally biased region" description="Polar residues" evidence="1">
    <location>
        <begin position="130"/>
        <end position="158"/>
    </location>
</feature>
<feature type="region of interest" description="Disordered" evidence="1">
    <location>
        <begin position="88"/>
        <end position="158"/>
    </location>
</feature>